<name>A0AAN7KQB1_TRANT</name>
<gene>
    <name evidence="2" type="ORF">SAY86_027229</name>
</gene>
<evidence type="ECO:0000256" key="1">
    <source>
        <dbReference type="SAM" id="Phobius"/>
    </source>
</evidence>
<evidence type="ECO:0000313" key="2">
    <source>
        <dbReference type="EMBL" id="KAK4769079.1"/>
    </source>
</evidence>
<dbReference type="EMBL" id="JAXQNO010000021">
    <property type="protein sequence ID" value="KAK4769079.1"/>
    <property type="molecule type" value="Genomic_DNA"/>
</dbReference>
<keyword evidence="1" id="KW-0472">Membrane</keyword>
<comment type="caution">
    <text evidence="2">The sequence shown here is derived from an EMBL/GenBank/DDBJ whole genome shotgun (WGS) entry which is preliminary data.</text>
</comment>
<organism evidence="2 3">
    <name type="scientific">Trapa natans</name>
    <name type="common">Water chestnut</name>
    <dbReference type="NCBI Taxonomy" id="22666"/>
    <lineage>
        <taxon>Eukaryota</taxon>
        <taxon>Viridiplantae</taxon>
        <taxon>Streptophyta</taxon>
        <taxon>Embryophyta</taxon>
        <taxon>Tracheophyta</taxon>
        <taxon>Spermatophyta</taxon>
        <taxon>Magnoliopsida</taxon>
        <taxon>eudicotyledons</taxon>
        <taxon>Gunneridae</taxon>
        <taxon>Pentapetalae</taxon>
        <taxon>rosids</taxon>
        <taxon>malvids</taxon>
        <taxon>Myrtales</taxon>
        <taxon>Lythraceae</taxon>
        <taxon>Trapa</taxon>
    </lineage>
</organism>
<feature type="transmembrane region" description="Helical" evidence="1">
    <location>
        <begin position="91"/>
        <end position="112"/>
    </location>
</feature>
<protein>
    <submittedName>
        <fullName evidence="2">Uncharacterized protein</fullName>
    </submittedName>
</protein>
<evidence type="ECO:0000313" key="3">
    <source>
        <dbReference type="Proteomes" id="UP001346149"/>
    </source>
</evidence>
<sequence length="118" mass="13513">MHFRKQIAYVKENNHSNAFSFSLSNNVESNPLVLHHSRSLDTSLRLRWNESVSGSQVVGEVDINEIEVEKNLRPSIPVRAFFFSTRSYHSLHFLAVGLVCPLRAAALTFFSFKKHILK</sequence>
<accession>A0AAN7KQB1</accession>
<dbReference type="Proteomes" id="UP001346149">
    <property type="component" value="Unassembled WGS sequence"/>
</dbReference>
<proteinExistence type="predicted"/>
<keyword evidence="1" id="KW-1133">Transmembrane helix</keyword>
<keyword evidence="3" id="KW-1185">Reference proteome</keyword>
<keyword evidence="1" id="KW-0812">Transmembrane</keyword>
<reference evidence="2 3" key="1">
    <citation type="journal article" date="2023" name="Hortic Res">
        <title>Pangenome of water caltrop reveals structural variations and asymmetric subgenome divergence after allopolyploidization.</title>
        <authorList>
            <person name="Zhang X."/>
            <person name="Chen Y."/>
            <person name="Wang L."/>
            <person name="Yuan Y."/>
            <person name="Fang M."/>
            <person name="Shi L."/>
            <person name="Lu R."/>
            <person name="Comes H.P."/>
            <person name="Ma Y."/>
            <person name="Chen Y."/>
            <person name="Huang G."/>
            <person name="Zhou Y."/>
            <person name="Zheng Z."/>
            <person name="Qiu Y."/>
        </authorList>
    </citation>
    <scope>NUCLEOTIDE SEQUENCE [LARGE SCALE GENOMIC DNA]</scope>
    <source>
        <strain evidence="2">F231</strain>
    </source>
</reference>
<dbReference type="AlphaFoldDB" id="A0AAN7KQB1"/>